<protein>
    <recommendedName>
        <fullName evidence="6">Multidrug and toxin extrusion protein</fullName>
    </recommendedName>
</protein>
<dbReference type="eggNOG" id="KOG1347">
    <property type="taxonomic scope" value="Eukaryota"/>
</dbReference>
<dbReference type="Proteomes" id="UP000002279">
    <property type="component" value="Chromosome 17"/>
</dbReference>
<feature type="transmembrane region" description="Helical" evidence="6">
    <location>
        <begin position="520"/>
        <end position="540"/>
    </location>
</feature>
<evidence type="ECO:0000313" key="7">
    <source>
        <dbReference type="Ensembl" id="ENSOANP00000020117.2"/>
    </source>
</evidence>
<dbReference type="Bgee" id="ENSOANG00000012713">
    <property type="expression patterns" value="Expressed in adult mammalian kidney and 2 other cell types or tissues"/>
</dbReference>
<gene>
    <name evidence="7" type="primary">LOC100076858</name>
</gene>
<dbReference type="GO" id="GO:0015297">
    <property type="term" value="F:antiporter activity"/>
    <property type="evidence" value="ECO:0007669"/>
    <property type="project" value="InterPro"/>
</dbReference>
<dbReference type="PANTHER" id="PTHR11206">
    <property type="entry name" value="MULTIDRUG RESISTANCE PROTEIN"/>
    <property type="match status" value="1"/>
</dbReference>
<evidence type="ECO:0000256" key="4">
    <source>
        <dbReference type="ARBA" id="ARBA00022989"/>
    </source>
</evidence>
<dbReference type="STRING" id="9258.ENSOANP00000020117"/>
<evidence type="ECO:0000313" key="8">
    <source>
        <dbReference type="Proteomes" id="UP000002279"/>
    </source>
</evidence>
<accession>F6VZF7</accession>
<dbReference type="CDD" id="cd13132">
    <property type="entry name" value="MATE_eukaryotic"/>
    <property type="match status" value="1"/>
</dbReference>
<feature type="transmembrane region" description="Helical" evidence="6">
    <location>
        <begin position="12"/>
        <end position="32"/>
    </location>
</feature>
<organism evidence="7 8">
    <name type="scientific">Ornithorhynchus anatinus</name>
    <name type="common">Duckbill platypus</name>
    <dbReference type="NCBI Taxonomy" id="9258"/>
    <lineage>
        <taxon>Eukaryota</taxon>
        <taxon>Metazoa</taxon>
        <taxon>Chordata</taxon>
        <taxon>Craniata</taxon>
        <taxon>Vertebrata</taxon>
        <taxon>Euteleostomi</taxon>
        <taxon>Mammalia</taxon>
        <taxon>Monotremata</taxon>
        <taxon>Ornithorhynchidae</taxon>
        <taxon>Ornithorhynchus</taxon>
    </lineage>
</organism>
<dbReference type="GO" id="GO:0042910">
    <property type="term" value="F:xenobiotic transmembrane transporter activity"/>
    <property type="evidence" value="ECO:0007669"/>
    <property type="project" value="InterPro"/>
</dbReference>
<reference evidence="7" key="3">
    <citation type="submission" date="2025-09" db="UniProtKB">
        <authorList>
            <consortium name="Ensembl"/>
        </authorList>
    </citation>
    <scope>IDENTIFICATION</scope>
    <source>
        <strain evidence="7">Glennie</strain>
    </source>
</reference>
<dbReference type="Pfam" id="PF01554">
    <property type="entry name" value="MatE"/>
    <property type="match status" value="2"/>
</dbReference>
<evidence type="ECO:0000256" key="1">
    <source>
        <dbReference type="ARBA" id="ARBA00004141"/>
    </source>
</evidence>
<feature type="transmembrane region" description="Helical" evidence="6">
    <location>
        <begin position="80"/>
        <end position="99"/>
    </location>
</feature>
<evidence type="ECO:0000256" key="2">
    <source>
        <dbReference type="ARBA" id="ARBA00010199"/>
    </source>
</evidence>
<keyword evidence="3 6" id="KW-0812">Transmembrane</keyword>
<comment type="subcellular location">
    <subcellularLocation>
        <location evidence="1">Membrane</location>
        <topology evidence="1">Multi-pass membrane protein</topology>
    </subcellularLocation>
</comment>
<feature type="transmembrane region" description="Helical" evidence="6">
    <location>
        <begin position="119"/>
        <end position="138"/>
    </location>
</feature>
<reference evidence="7 8" key="1">
    <citation type="journal article" date="2008" name="Nature">
        <title>Genome analysis of the platypus reveals unique signatures of evolution.</title>
        <authorList>
            <person name="Warren W.C."/>
            <person name="Hillier L.W."/>
            <person name="Marshall Graves J.A."/>
            <person name="Birney E."/>
            <person name="Ponting C.P."/>
            <person name="Grutzner F."/>
            <person name="Belov K."/>
            <person name="Miller W."/>
            <person name="Clarke L."/>
            <person name="Chinwalla A.T."/>
            <person name="Yang S.P."/>
            <person name="Heger A."/>
            <person name="Locke D.P."/>
            <person name="Miethke P."/>
            <person name="Waters P.D."/>
            <person name="Veyrunes F."/>
            <person name="Fulton L."/>
            <person name="Fulton B."/>
            <person name="Graves T."/>
            <person name="Wallis J."/>
            <person name="Puente X.S."/>
            <person name="Lopez-Otin C."/>
            <person name="Ordonez G.R."/>
            <person name="Eichler E.E."/>
            <person name="Chen L."/>
            <person name="Cheng Z."/>
            <person name="Deakin J.E."/>
            <person name="Alsop A."/>
            <person name="Thompson K."/>
            <person name="Kirby P."/>
            <person name="Papenfuss A.T."/>
            <person name="Wakefield M.J."/>
            <person name="Olender T."/>
            <person name="Lancet D."/>
            <person name="Huttley G.A."/>
            <person name="Smit A.F."/>
            <person name="Pask A."/>
            <person name="Temple-Smith P."/>
            <person name="Batzer M.A."/>
            <person name="Walker J.A."/>
            <person name="Konkel M.K."/>
            <person name="Harris R.S."/>
            <person name="Whittington C.M."/>
            <person name="Wong E.S."/>
            <person name="Gemmell N.J."/>
            <person name="Buschiazzo E."/>
            <person name="Vargas Jentzsch I.M."/>
            <person name="Merkel A."/>
            <person name="Schmitz J."/>
            <person name="Zemann A."/>
            <person name="Churakov G."/>
            <person name="Kriegs J.O."/>
            <person name="Brosius J."/>
            <person name="Murchison E.P."/>
            <person name="Sachidanandam R."/>
            <person name="Smith C."/>
            <person name="Hannon G.J."/>
            <person name="Tsend-Ayush E."/>
            <person name="McMillan D."/>
            <person name="Attenborough R."/>
            <person name="Rens W."/>
            <person name="Ferguson-Smith M."/>
            <person name="Lefevre C.M."/>
            <person name="Sharp J.A."/>
            <person name="Nicholas K.R."/>
            <person name="Ray D.A."/>
            <person name="Kube M."/>
            <person name="Reinhardt R."/>
            <person name="Pringle T.H."/>
            <person name="Taylor J."/>
            <person name="Jones R.C."/>
            <person name="Nixon B."/>
            <person name="Dacheux J.L."/>
            <person name="Niwa H."/>
            <person name="Sekita Y."/>
            <person name="Huang X."/>
            <person name="Stark A."/>
            <person name="Kheradpour P."/>
            <person name="Kellis M."/>
            <person name="Flicek P."/>
            <person name="Chen Y."/>
            <person name="Webber C."/>
            <person name="Hardison R."/>
            <person name="Nelson J."/>
            <person name="Hallsworth-Pepin K."/>
            <person name="Delehaunty K."/>
            <person name="Markovic C."/>
            <person name="Minx P."/>
            <person name="Feng Y."/>
            <person name="Kremitzki C."/>
            <person name="Mitreva M."/>
            <person name="Glasscock J."/>
            <person name="Wylie T."/>
            <person name="Wohldmann P."/>
            <person name="Thiru P."/>
            <person name="Nhan M.N."/>
            <person name="Pohl C.S."/>
            <person name="Smith S.M."/>
            <person name="Hou S."/>
            <person name="Nefedov M."/>
            <person name="de Jong P.J."/>
            <person name="Renfree M.B."/>
            <person name="Mardis E.R."/>
            <person name="Wilson R.K."/>
        </authorList>
    </citation>
    <scope>NUCLEOTIDE SEQUENCE [LARGE SCALE GENOMIC DNA]</scope>
    <source>
        <strain evidence="7 8">Glennie</strain>
    </source>
</reference>
<feature type="transmembrane region" description="Helical" evidence="6">
    <location>
        <begin position="411"/>
        <end position="433"/>
    </location>
</feature>
<keyword evidence="5 6" id="KW-0472">Membrane</keyword>
<feature type="transmembrane region" description="Helical" evidence="6">
    <location>
        <begin position="150"/>
        <end position="169"/>
    </location>
</feature>
<dbReference type="AlphaFoldDB" id="F6VZF7"/>
<comment type="similarity">
    <text evidence="2 6">Belongs to the multi antimicrobial extrusion (MATE) (TC 2.A.66.1) family.</text>
</comment>
<dbReference type="GO" id="GO:0016020">
    <property type="term" value="C:membrane"/>
    <property type="evidence" value="ECO:0007669"/>
    <property type="project" value="UniProtKB-SubCell"/>
</dbReference>
<sequence>MPPLSLSFFQFLAQLMVFMISIVSSIFCGHLGKVELDAVTLAVSVINVTGISVGSGLASACDTLMSQSFGGKNLKRVGIILQRGILILLLCCFPCWAILINTEQLLLLVKQDPEVSRLAQVYVMIFIPALPMVLINVFDFQGIILPQVITGFAANIINVGMNAIFLYALKLGVVGSAWANTTSQFTQATILFLYVRWKKMHVQTWGGWSSECFQEWDVYIKLGFPSMIMLCIEWWTFEIGSFLAGLINVAELGAQAIIYQLCSCAHVPLNSPHAFHCDGCLCLVHFYPQVPLGFSVAASVRVGNALGAGNAEQARLSCITVLLCAEIFAVLMGILLSTLKDVVAYIFTSDKYVILSLQCNSAFFLPQGTSGGILRGTGQQKIGAILNAIGYYGIGFPIGISLMFAANRGIIGLWTGLIVCVFFQTLFFLIFIWKINWKKAAEQVKTKLLVQLPVSPTTPHSNCEKHFFVPESEACDAVVLPDVIRPENQTNHLVMEESCLYTINTVGAVLTVKELIFRRGIVLAVGVVILLAGILIRLLTGKG</sequence>
<evidence type="ECO:0000256" key="3">
    <source>
        <dbReference type="ARBA" id="ARBA00022692"/>
    </source>
</evidence>
<reference evidence="7" key="2">
    <citation type="submission" date="2025-08" db="UniProtKB">
        <authorList>
            <consortium name="Ensembl"/>
        </authorList>
    </citation>
    <scope>IDENTIFICATION</scope>
    <source>
        <strain evidence="7">Glennie</strain>
    </source>
</reference>
<name>F6VZF7_ORNAN</name>
<keyword evidence="4 6" id="KW-1133">Transmembrane helix</keyword>
<feature type="transmembrane region" description="Helical" evidence="6">
    <location>
        <begin position="385"/>
        <end position="405"/>
    </location>
</feature>
<feature type="transmembrane region" description="Helical" evidence="6">
    <location>
        <begin position="342"/>
        <end position="365"/>
    </location>
</feature>
<dbReference type="Ensembl" id="ENSOANT00000020120.2">
    <property type="protein sequence ID" value="ENSOANP00000020117.2"/>
    <property type="gene ID" value="ENSOANG00000012713.2"/>
</dbReference>
<dbReference type="InterPro" id="IPR002528">
    <property type="entry name" value="MATE_fam"/>
</dbReference>
<evidence type="ECO:0000256" key="6">
    <source>
        <dbReference type="RuleBase" id="RU004914"/>
    </source>
</evidence>
<proteinExistence type="inferred from homology"/>
<dbReference type="GeneTree" id="ENSGT00940000163327"/>
<dbReference type="InterPro" id="IPR045069">
    <property type="entry name" value="MATE_euk"/>
</dbReference>
<keyword evidence="8" id="KW-1185">Reference proteome</keyword>
<dbReference type="GO" id="GO:1990961">
    <property type="term" value="P:xenobiotic detoxification by transmembrane export across the plasma membrane"/>
    <property type="evidence" value="ECO:0007669"/>
    <property type="project" value="InterPro"/>
</dbReference>
<feature type="transmembrane region" description="Helical" evidence="6">
    <location>
        <begin position="38"/>
        <end position="60"/>
    </location>
</feature>
<feature type="transmembrane region" description="Helical" evidence="6">
    <location>
        <begin position="316"/>
        <end position="336"/>
    </location>
</feature>
<evidence type="ECO:0000256" key="5">
    <source>
        <dbReference type="ARBA" id="ARBA00023136"/>
    </source>
</evidence>